<dbReference type="OrthoDB" id="195668at2759"/>
<evidence type="ECO:0000256" key="1">
    <source>
        <dbReference type="SAM" id="MobiDB-lite"/>
    </source>
</evidence>
<accession>A0A9W7KWC3</accession>
<keyword evidence="4" id="KW-1185">Reference proteome</keyword>
<feature type="region of interest" description="Disordered" evidence="1">
    <location>
        <begin position="503"/>
        <end position="522"/>
    </location>
</feature>
<name>A0A9W7KWC3_9STRA</name>
<dbReference type="AlphaFoldDB" id="A0A9W7KWC3"/>
<protein>
    <submittedName>
        <fullName evidence="3">Uncharacterized protein</fullName>
    </submittedName>
</protein>
<feature type="signal peptide" evidence="2">
    <location>
        <begin position="1"/>
        <end position="19"/>
    </location>
</feature>
<feature type="chain" id="PRO_5040721942" evidence="2">
    <location>
        <begin position="20"/>
        <end position="522"/>
    </location>
</feature>
<dbReference type="EMBL" id="BRXW01000203">
    <property type="protein sequence ID" value="GMI13909.1"/>
    <property type="molecule type" value="Genomic_DNA"/>
</dbReference>
<evidence type="ECO:0000313" key="4">
    <source>
        <dbReference type="Proteomes" id="UP001165122"/>
    </source>
</evidence>
<organism evidence="3 4">
    <name type="scientific">Triparma laevis f. longispina</name>
    <dbReference type="NCBI Taxonomy" id="1714387"/>
    <lineage>
        <taxon>Eukaryota</taxon>
        <taxon>Sar</taxon>
        <taxon>Stramenopiles</taxon>
        <taxon>Ochrophyta</taxon>
        <taxon>Bolidophyceae</taxon>
        <taxon>Parmales</taxon>
        <taxon>Triparmaceae</taxon>
        <taxon>Triparma</taxon>
    </lineage>
</organism>
<evidence type="ECO:0000256" key="2">
    <source>
        <dbReference type="SAM" id="SignalP"/>
    </source>
</evidence>
<dbReference type="Proteomes" id="UP001165122">
    <property type="component" value="Unassembled WGS sequence"/>
</dbReference>
<reference evidence="4" key="1">
    <citation type="journal article" date="2023" name="Commun. Biol.">
        <title>Genome analysis of Parmales, the sister group of diatoms, reveals the evolutionary specialization of diatoms from phago-mixotrophs to photoautotrophs.</title>
        <authorList>
            <person name="Ban H."/>
            <person name="Sato S."/>
            <person name="Yoshikawa S."/>
            <person name="Yamada K."/>
            <person name="Nakamura Y."/>
            <person name="Ichinomiya M."/>
            <person name="Sato N."/>
            <person name="Blanc-Mathieu R."/>
            <person name="Endo H."/>
            <person name="Kuwata A."/>
            <person name="Ogata H."/>
        </authorList>
    </citation>
    <scope>NUCLEOTIDE SEQUENCE [LARGE SCALE GENOMIC DNA]</scope>
    <source>
        <strain evidence="4">NIES 3700</strain>
    </source>
</reference>
<proteinExistence type="predicted"/>
<gene>
    <name evidence="3" type="ORF">TrLO_g4362</name>
</gene>
<keyword evidence="2" id="KW-0732">Signal</keyword>
<evidence type="ECO:0000313" key="3">
    <source>
        <dbReference type="EMBL" id="GMI13909.1"/>
    </source>
</evidence>
<sequence length="522" mass="56180">MKYSVAILAFLGAVMSTNAVCITNELSSPYAWSSDCMSELHEVIGAIEGDDVPLSGTMLLAPVGLSERGELAAILLGSDEDTSSPGIYAASSSGSIIATPSTSLEAVGAAPMTFKNLVYVIEKTGDSTKYPDKSVVISALENIAKFTRRTSTPATLTVVIIGDVDAEEVKDDALFGIENLLGDSAYGTSDSCRLSDIFDLSATKVVKYKDLNPSEKEPATEFMARTKKTLALNRAFTRHVSTGVKLTTPPDAEEEDEDFDSAAMETAIEETAKLQTTTDTVTSTFESKIIVIADSDTVAVRDFGAQAAELTKEGVENFDAAADVAKTKGVNQGDIAKMRKNMIDEMRRAFTTGYKVQAENLEKEEFGLFKKNLSSLRVTPNLASEMEDALKTSTKAFTSSLATLGFAGAISIFSSSPLSLGANRSYKEKVKAFNEERLLAARASGSFQPIPRKPVSLSAHYLIPSLFNEGDYRQASQQDPNNIIYTPANKRSEVMKDDVLKGRDWRSKVSPPASDPSLVFNP</sequence>
<comment type="caution">
    <text evidence="3">The sequence shown here is derived from an EMBL/GenBank/DDBJ whole genome shotgun (WGS) entry which is preliminary data.</text>
</comment>